<organism evidence="4 5">
    <name type="scientific">Fusarium falciforme</name>
    <dbReference type="NCBI Taxonomy" id="195108"/>
    <lineage>
        <taxon>Eukaryota</taxon>
        <taxon>Fungi</taxon>
        <taxon>Dikarya</taxon>
        <taxon>Ascomycota</taxon>
        <taxon>Pezizomycotina</taxon>
        <taxon>Sordariomycetes</taxon>
        <taxon>Hypocreomycetidae</taxon>
        <taxon>Hypocreales</taxon>
        <taxon>Nectriaceae</taxon>
        <taxon>Fusarium</taxon>
        <taxon>Fusarium solani species complex</taxon>
    </lineage>
</organism>
<keyword evidence="5" id="KW-1185">Reference proteome</keyword>
<proteinExistence type="predicted"/>
<evidence type="ECO:0000313" key="5">
    <source>
        <dbReference type="Proteomes" id="UP001152087"/>
    </source>
</evidence>
<keyword evidence="2" id="KW-0472">Membrane</keyword>
<gene>
    <name evidence="4" type="ORF">NW755_007036</name>
</gene>
<protein>
    <recommendedName>
        <fullName evidence="3">Azaphilone pigments biosynthesis cluster protein L N-terminal domain-containing protein</fullName>
    </recommendedName>
</protein>
<evidence type="ECO:0000256" key="2">
    <source>
        <dbReference type="SAM" id="Phobius"/>
    </source>
</evidence>
<name>A0A9W8R5J9_9HYPO</name>
<sequence>MSDPLSIAASVIGIVGPALHVLRILINDIKEIRDAPKNLKDLLGDLRLVGTTLESVKSIQEEQWEILGRPTADLAIATIEKTKGTLEEVDQDLEKYSQKEKISKWDRGVLGFWKKKDVEGMLAQLHTCQSSITSLTTTATLHSSIKNAETTSEMAKIVSTSQDRINTSLTAVDQRLAEIERHLKEHHPVEVPLEPGAEDVSTRAAREREELEAARQLLQSLLAQVQRASEDAKKNISGDRDYYNISFGNDNKGVQLGVNEGNMSGFRFGGA</sequence>
<dbReference type="Pfam" id="PF17111">
    <property type="entry name" value="PigL_N"/>
    <property type="match status" value="1"/>
</dbReference>
<keyword evidence="2" id="KW-1133">Transmembrane helix</keyword>
<evidence type="ECO:0000256" key="1">
    <source>
        <dbReference type="SAM" id="Coils"/>
    </source>
</evidence>
<accession>A0A9W8R5J9</accession>
<keyword evidence="1" id="KW-0175">Coiled coil</keyword>
<feature type="coiled-coil region" evidence="1">
    <location>
        <begin position="197"/>
        <end position="235"/>
    </location>
</feature>
<evidence type="ECO:0000259" key="3">
    <source>
        <dbReference type="Pfam" id="PF17111"/>
    </source>
</evidence>
<dbReference type="Proteomes" id="UP001152087">
    <property type="component" value="Unassembled WGS sequence"/>
</dbReference>
<feature type="transmembrane region" description="Helical" evidence="2">
    <location>
        <begin position="6"/>
        <end position="26"/>
    </location>
</feature>
<reference evidence="4" key="1">
    <citation type="submission" date="2022-09" db="EMBL/GenBank/DDBJ databases">
        <title>Fusarium specimens isolated from Avocado Roots.</title>
        <authorList>
            <person name="Stajich J."/>
            <person name="Roper C."/>
            <person name="Heimlech-Rivalta G."/>
        </authorList>
    </citation>
    <scope>NUCLEOTIDE SEQUENCE</scope>
    <source>
        <strain evidence="4">A02</strain>
    </source>
</reference>
<dbReference type="InterPro" id="IPR031348">
    <property type="entry name" value="PigL_N"/>
</dbReference>
<comment type="caution">
    <text evidence="4">The sequence shown here is derived from an EMBL/GenBank/DDBJ whole genome shotgun (WGS) entry which is preliminary data.</text>
</comment>
<keyword evidence="2" id="KW-0812">Transmembrane</keyword>
<dbReference type="EMBL" id="JAOQAV010000017">
    <property type="protein sequence ID" value="KAJ4187543.1"/>
    <property type="molecule type" value="Genomic_DNA"/>
</dbReference>
<evidence type="ECO:0000313" key="4">
    <source>
        <dbReference type="EMBL" id="KAJ4187543.1"/>
    </source>
</evidence>
<feature type="domain" description="Azaphilone pigments biosynthesis cluster protein L N-terminal" evidence="3">
    <location>
        <begin position="2"/>
        <end position="185"/>
    </location>
</feature>
<dbReference type="AlphaFoldDB" id="A0A9W8R5J9"/>